<dbReference type="Pfam" id="PF03101">
    <property type="entry name" value="FAR1"/>
    <property type="match status" value="1"/>
</dbReference>
<name>A0AAV9B3N1_ACOGR</name>
<comment type="caution">
    <text evidence="2">The sequence shown here is derived from an EMBL/GenBank/DDBJ whole genome shotgun (WGS) entry which is preliminary data.</text>
</comment>
<reference evidence="2" key="1">
    <citation type="journal article" date="2023" name="Nat. Commun.">
        <title>Diploid and tetraploid genomes of Acorus and the evolution of monocots.</title>
        <authorList>
            <person name="Ma L."/>
            <person name="Liu K.W."/>
            <person name="Li Z."/>
            <person name="Hsiao Y.Y."/>
            <person name="Qi Y."/>
            <person name="Fu T."/>
            <person name="Tang G.D."/>
            <person name="Zhang D."/>
            <person name="Sun W.H."/>
            <person name="Liu D.K."/>
            <person name="Li Y."/>
            <person name="Chen G.Z."/>
            <person name="Liu X.D."/>
            <person name="Liao X.Y."/>
            <person name="Jiang Y.T."/>
            <person name="Yu X."/>
            <person name="Hao Y."/>
            <person name="Huang J."/>
            <person name="Zhao X.W."/>
            <person name="Ke S."/>
            <person name="Chen Y.Y."/>
            <person name="Wu W.L."/>
            <person name="Hsu J.L."/>
            <person name="Lin Y.F."/>
            <person name="Huang M.D."/>
            <person name="Li C.Y."/>
            <person name="Huang L."/>
            <person name="Wang Z.W."/>
            <person name="Zhao X."/>
            <person name="Zhong W.Y."/>
            <person name="Peng D.H."/>
            <person name="Ahmad S."/>
            <person name="Lan S."/>
            <person name="Zhang J.S."/>
            <person name="Tsai W.C."/>
            <person name="Van de Peer Y."/>
            <person name="Liu Z.J."/>
        </authorList>
    </citation>
    <scope>NUCLEOTIDE SEQUENCE</scope>
    <source>
        <strain evidence="2">SCP</strain>
    </source>
</reference>
<reference evidence="2" key="2">
    <citation type="submission" date="2023-06" db="EMBL/GenBank/DDBJ databases">
        <authorList>
            <person name="Ma L."/>
            <person name="Liu K.-W."/>
            <person name="Li Z."/>
            <person name="Hsiao Y.-Y."/>
            <person name="Qi Y."/>
            <person name="Fu T."/>
            <person name="Tang G."/>
            <person name="Zhang D."/>
            <person name="Sun W.-H."/>
            <person name="Liu D.-K."/>
            <person name="Li Y."/>
            <person name="Chen G.-Z."/>
            <person name="Liu X.-D."/>
            <person name="Liao X.-Y."/>
            <person name="Jiang Y.-T."/>
            <person name="Yu X."/>
            <person name="Hao Y."/>
            <person name="Huang J."/>
            <person name="Zhao X.-W."/>
            <person name="Ke S."/>
            <person name="Chen Y.-Y."/>
            <person name="Wu W.-L."/>
            <person name="Hsu J.-L."/>
            <person name="Lin Y.-F."/>
            <person name="Huang M.-D."/>
            <person name="Li C.-Y."/>
            <person name="Huang L."/>
            <person name="Wang Z.-W."/>
            <person name="Zhao X."/>
            <person name="Zhong W.-Y."/>
            <person name="Peng D.-H."/>
            <person name="Ahmad S."/>
            <person name="Lan S."/>
            <person name="Zhang J.-S."/>
            <person name="Tsai W.-C."/>
            <person name="Van De Peer Y."/>
            <person name="Liu Z.-J."/>
        </authorList>
    </citation>
    <scope>NUCLEOTIDE SEQUENCE</scope>
    <source>
        <strain evidence="2">SCP</strain>
        <tissue evidence="2">Leaves</tissue>
    </source>
</reference>
<dbReference type="Proteomes" id="UP001179952">
    <property type="component" value="Unassembled WGS sequence"/>
</dbReference>
<dbReference type="InterPro" id="IPR004330">
    <property type="entry name" value="FAR1_DNA_bnd_dom"/>
</dbReference>
<dbReference type="PANTHER" id="PTHR47718">
    <property type="entry name" value="OS01G0519700 PROTEIN"/>
    <property type="match status" value="1"/>
</dbReference>
<dbReference type="EMBL" id="JAUJYN010000005">
    <property type="protein sequence ID" value="KAK1270709.1"/>
    <property type="molecule type" value="Genomic_DNA"/>
</dbReference>
<keyword evidence="3" id="KW-1185">Reference proteome</keyword>
<evidence type="ECO:0000313" key="3">
    <source>
        <dbReference type="Proteomes" id="UP001179952"/>
    </source>
</evidence>
<protein>
    <recommendedName>
        <fullName evidence="1">FAR1 domain-containing protein</fullName>
    </recommendedName>
</protein>
<gene>
    <name evidence="2" type="ORF">QJS04_geneDACA004417</name>
</gene>
<sequence>MSFDSIKKAEKFYKNYAEIAGFCVRKSSTKYHDIDGSKELYMRDLFCSKEGFKNSSTSNVNPKPSRGHTRLGCKAKISFVKDDQRWKVHVHVEGHAHILCTPRKTHLLRLHREILNTQKSLIDTFRGTNVSTTQVMSIMRLDSRGYGEIGCTDRDVRNYLSKT</sequence>
<dbReference type="AlphaFoldDB" id="A0AAV9B3N1"/>
<proteinExistence type="predicted"/>
<evidence type="ECO:0000259" key="1">
    <source>
        <dbReference type="Pfam" id="PF03101"/>
    </source>
</evidence>
<feature type="domain" description="FAR1" evidence="1">
    <location>
        <begin position="11"/>
        <end position="99"/>
    </location>
</feature>
<organism evidence="2 3">
    <name type="scientific">Acorus gramineus</name>
    <name type="common">Dwarf sweet flag</name>
    <dbReference type="NCBI Taxonomy" id="55184"/>
    <lineage>
        <taxon>Eukaryota</taxon>
        <taxon>Viridiplantae</taxon>
        <taxon>Streptophyta</taxon>
        <taxon>Embryophyta</taxon>
        <taxon>Tracheophyta</taxon>
        <taxon>Spermatophyta</taxon>
        <taxon>Magnoliopsida</taxon>
        <taxon>Liliopsida</taxon>
        <taxon>Acoraceae</taxon>
        <taxon>Acorus</taxon>
    </lineage>
</organism>
<accession>A0AAV9B3N1</accession>
<evidence type="ECO:0000313" key="2">
    <source>
        <dbReference type="EMBL" id="KAK1270709.1"/>
    </source>
</evidence>